<name>A0A543P9A9_9ACTN</name>
<keyword evidence="13" id="KW-1185">Reference proteome</keyword>
<feature type="domain" description="Protein kinase" evidence="11">
    <location>
        <begin position="13"/>
        <end position="277"/>
    </location>
</feature>
<comment type="catalytic activity">
    <reaction evidence="8">
        <text>L-threonyl-[protein] + ATP = O-phospho-L-threonyl-[protein] + ADP + H(+)</text>
        <dbReference type="Rhea" id="RHEA:46608"/>
        <dbReference type="Rhea" id="RHEA-COMP:11060"/>
        <dbReference type="Rhea" id="RHEA-COMP:11605"/>
        <dbReference type="ChEBI" id="CHEBI:15378"/>
        <dbReference type="ChEBI" id="CHEBI:30013"/>
        <dbReference type="ChEBI" id="CHEBI:30616"/>
        <dbReference type="ChEBI" id="CHEBI:61977"/>
        <dbReference type="ChEBI" id="CHEBI:456216"/>
        <dbReference type="EC" id="2.7.11.1"/>
    </reaction>
</comment>
<dbReference type="EC" id="2.7.11.1" evidence="1"/>
<dbReference type="CDD" id="cd06577">
    <property type="entry name" value="PASTA_pknB"/>
    <property type="match status" value="1"/>
</dbReference>
<dbReference type="InterPro" id="IPR011009">
    <property type="entry name" value="Kinase-like_dom_sf"/>
</dbReference>
<evidence type="ECO:0000256" key="10">
    <source>
        <dbReference type="SAM" id="MobiDB-lite"/>
    </source>
</evidence>
<dbReference type="GO" id="GO:0045717">
    <property type="term" value="P:negative regulation of fatty acid biosynthetic process"/>
    <property type="evidence" value="ECO:0007669"/>
    <property type="project" value="UniProtKB-ARBA"/>
</dbReference>
<dbReference type="CDD" id="cd14014">
    <property type="entry name" value="STKc_PknB_like"/>
    <property type="match status" value="1"/>
</dbReference>
<evidence type="ECO:0000256" key="2">
    <source>
        <dbReference type="ARBA" id="ARBA00022527"/>
    </source>
</evidence>
<evidence type="ECO:0000256" key="4">
    <source>
        <dbReference type="ARBA" id="ARBA00022737"/>
    </source>
</evidence>
<evidence type="ECO:0000313" key="13">
    <source>
        <dbReference type="Proteomes" id="UP000319865"/>
    </source>
</evidence>
<dbReference type="InterPro" id="IPR000719">
    <property type="entry name" value="Prot_kinase_dom"/>
</dbReference>
<keyword evidence="5" id="KW-0547">Nucleotide-binding</keyword>
<dbReference type="SUPFAM" id="SSF56112">
    <property type="entry name" value="Protein kinase-like (PK-like)"/>
    <property type="match status" value="1"/>
</dbReference>
<keyword evidence="6 12" id="KW-0418">Kinase</keyword>
<evidence type="ECO:0000259" key="11">
    <source>
        <dbReference type="PROSITE" id="PS50011"/>
    </source>
</evidence>
<dbReference type="Proteomes" id="UP000319865">
    <property type="component" value="Unassembled WGS sequence"/>
</dbReference>
<dbReference type="PROSITE" id="PS00108">
    <property type="entry name" value="PROTEIN_KINASE_ST"/>
    <property type="match status" value="1"/>
</dbReference>
<dbReference type="GO" id="GO:0005524">
    <property type="term" value="F:ATP binding"/>
    <property type="evidence" value="ECO:0007669"/>
    <property type="project" value="UniProtKB-KW"/>
</dbReference>
<dbReference type="PANTHER" id="PTHR43289">
    <property type="entry name" value="MITOGEN-ACTIVATED PROTEIN KINASE KINASE KINASE 20-RELATED"/>
    <property type="match status" value="1"/>
</dbReference>
<evidence type="ECO:0000256" key="6">
    <source>
        <dbReference type="ARBA" id="ARBA00022777"/>
    </source>
</evidence>
<dbReference type="EMBL" id="VFQE01000001">
    <property type="protein sequence ID" value="TQN40667.1"/>
    <property type="molecule type" value="Genomic_DNA"/>
</dbReference>
<evidence type="ECO:0000313" key="12">
    <source>
        <dbReference type="EMBL" id="TQN40667.1"/>
    </source>
</evidence>
<dbReference type="FunFam" id="1.10.510.10:FF:000021">
    <property type="entry name" value="Serine/threonine protein kinase"/>
    <property type="match status" value="1"/>
</dbReference>
<feature type="compositionally biased region" description="Gly residues" evidence="10">
    <location>
        <begin position="456"/>
        <end position="508"/>
    </location>
</feature>
<dbReference type="InterPro" id="IPR005543">
    <property type="entry name" value="PASTA_dom"/>
</dbReference>
<comment type="caution">
    <text evidence="12">The sequence shown here is derived from an EMBL/GenBank/DDBJ whole genome shotgun (WGS) entry which is preliminary data.</text>
</comment>
<keyword evidence="7" id="KW-0067">ATP-binding</keyword>
<keyword evidence="3" id="KW-0808">Transferase</keyword>
<keyword evidence="2" id="KW-0723">Serine/threonine-protein kinase</keyword>
<evidence type="ECO:0000256" key="7">
    <source>
        <dbReference type="ARBA" id="ARBA00022840"/>
    </source>
</evidence>
<dbReference type="Pfam" id="PF00069">
    <property type="entry name" value="Pkinase"/>
    <property type="match status" value="1"/>
</dbReference>
<reference evidence="12 13" key="1">
    <citation type="submission" date="2019-06" db="EMBL/GenBank/DDBJ databases">
        <title>Sequencing the genomes of 1000 actinobacteria strains.</title>
        <authorList>
            <person name="Klenk H.-P."/>
        </authorList>
    </citation>
    <scope>NUCLEOTIDE SEQUENCE [LARGE SCALE GENOMIC DNA]</scope>
    <source>
        <strain evidence="12 13">DSM 46837</strain>
    </source>
</reference>
<sequence>MVEPDTRVLGGRYELLSPLATGGMGQVWRARDTLLDRPVAVKVLRSEYTGTPTFLARFRAEARHTAGLAHRNIAALHDYGEIPAGDGAPEHLAYLVMELVEGEALSDLLARERRLPVGPTLDLLQQTAAGLAAAHAAGVVHRDVKPGNILVGDDGTVKITDFGIAWSASSVPLTQTGQVVGTAQYLSPEQAAGGKAGPASDVYALGVIGYECLAGRRAFDGENPVQIALKQLRDIPDPLPDDVPENVRRLVDRALLKDPAARFADGAAFWEAVTDVLAGRMLTPPPPQDGGTRQFAAVAAGLLPRRRRATRILAPLAAVLAGAGIAIAGTQLIGSAPPPVAEEAGSSPVVLVADDYVGRPVAEVEAELGALGLSVQRSAEETVAQAPGLVTGVTPAGAVPEGALVTVSYAVAPRVAPVPDVPAAPQDGTGPGSSTEVAVPGAADDSADDAEVVTDGGSGNGNAGGDSGAAGNGNGRGDGNARGNGNGNSGGQGNGNPGGNGRGNGGKG</sequence>
<dbReference type="Gene3D" id="1.10.510.10">
    <property type="entry name" value="Transferase(Phosphotransferase) domain 1"/>
    <property type="match status" value="1"/>
</dbReference>
<feature type="region of interest" description="Disordered" evidence="10">
    <location>
        <begin position="420"/>
        <end position="508"/>
    </location>
</feature>
<comment type="catalytic activity">
    <reaction evidence="9">
        <text>L-seryl-[protein] + ATP = O-phospho-L-seryl-[protein] + ADP + H(+)</text>
        <dbReference type="Rhea" id="RHEA:17989"/>
        <dbReference type="Rhea" id="RHEA-COMP:9863"/>
        <dbReference type="Rhea" id="RHEA-COMP:11604"/>
        <dbReference type="ChEBI" id="CHEBI:15378"/>
        <dbReference type="ChEBI" id="CHEBI:29999"/>
        <dbReference type="ChEBI" id="CHEBI:30616"/>
        <dbReference type="ChEBI" id="CHEBI:83421"/>
        <dbReference type="ChEBI" id="CHEBI:456216"/>
        <dbReference type="EC" id="2.7.11.1"/>
    </reaction>
</comment>
<evidence type="ECO:0000256" key="8">
    <source>
        <dbReference type="ARBA" id="ARBA00047899"/>
    </source>
</evidence>
<dbReference type="FunFam" id="3.30.200.20:FF:000035">
    <property type="entry name" value="Serine/threonine protein kinase Stk1"/>
    <property type="match status" value="1"/>
</dbReference>
<dbReference type="OrthoDB" id="9769043at2"/>
<evidence type="ECO:0000256" key="3">
    <source>
        <dbReference type="ARBA" id="ARBA00022679"/>
    </source>
</evidence>
<dbReference type="InterPro" id="IPR008271">
    <property type="entry name" value="Ser/Thr_kinase_AS"/>
</dbReference>
<proteinExistence type="predicted"/>
<organism evidence="12 13">
    <name type="scientific">Blastococcus colisei</name>
    <dbReference type="NCBI Taxonomy" id="1564162"/>
    <lineage>
        <taxon>Bacteria</taxon>
        <taxon>Bacillati</taxon>
        <taxon>Actinomycetota</taxon>
        <taxon>Actinomycetes</taxon>
        <taxon>Geodermatophilales</taxon>
        <taxon>Geodermatophilaceae</taxon>
        <taxon>Blastococcus</taxon>
    </lineage>
</organism>
<evidence type="ECO:0000256" key="1">
    <source>
        <dbReference type="ARBA" id="ARBA00012513"/>
    </source>
</evidence>
<dbReference type="Gene3D" id="3.30.200.20">
    <property type="entry name" value="Phosphorylase Kinase, domain 1"/>
    <property type="match status" value="1"/>
</dbReference>
<dbReference type="PROSITE" id="PS50011">
    <property type="entry name" value="PROTEIN_KINASE_DOM"/>
    <property type="match status" value="1"/>
</dbReference>
<dbReference type="SMART" id="SM00220">
    <property type="entry name" value="S_TKc"/>
    <property type="match status" value="1"/>
</dbReference>
<keyword evidence="4" id="KW-0677">Repeat</keyword>
<dbReference type="AlphaFoldDB" id="A0A543P9A9"/>
<evidence type="ECO:0000256" key="5">
    <source>
        <dbReference type="ARBA" id="ARBA00022741"/>
    </source>
</evidence>
<dbReference type="PANTHER" id="PTHR43289:SF6">
    <property type="entry name" value="SERINE_THREONINE-PROTEIN KINASE NEKL-3"/>
    <property type="match status" value="1"/>
</dbReference>
<gene>
    <name evidence="12" type="ORF">FHU33_0012</name>
</gene>
<evidence type="ECO:0000256" key="9">
    <source>
        <dbReference type="ARBA" id="ARBA00048679"/>
    </source>
</evidence>
<dbReference type="RefSeq" id="WP_142023524.1">
    <property type="nucleotide sequence ID" value="NZ_VFQE01000001.1"/>
</dbReference>
<dbReference type="GO" id="GO:0004674">
    <property type="term" value="F:protein serine/threonine kinase activity"/>
    <property type="evidence" value="ECO:0007669"/>
    <property type="project" value="UniProtKB-KW"/>
</dbReference>
<accession>A0A543P9A9</accession>
<protein>
    <recommendedName>
        <fullName evidence="1">non-specific serine/threonine protein kinase</fullName>
        <ecNumber evidence="1">2.7.11.1</ecNumber>
    </recommendedName>
</protein>